<dbReference type="eggNOG" id="COG1562">
    <property type="taxonomic scope" value="Bacteria"/>
</dbReference>
<dbReference type="InterPro" id="IPR019845">
    <property type="entry name" value="Squalene/phytoene_synthase_CS"/>
</dbReference>
<dbReference type="InterPro" id="IPR008949">
    <property type="entry name" value="Isoprenoid_synthase_dom_sf"/>
</dbReference>
<dbReference type="PROSITE" id="PS01045">
    <property type="entry name" value="SQUALEN_PHYTOEN_SYN_2"/>
    <property type="match status" value="1"/>
</dbReference>
<gene>
    <name evidence="2" type="ordered locus">Cag_1175</name>
</gene>
<name>Q3ARD8_CHLCH</name>
<dbReference type="KEGG" id="cch:Cag_1175"/>
<dbReference type="GO" id="GO:0004311">
    <property type="term" value="F:geranylgeranyl diphosphate synthase activity"/>
    <property type="evidence" value="ECO:0007669"/>
    <property type="project" value="InterPro"/>
</dbReference>
<dbReference type="PANTHER" id="PTHR31480">
    <property type="entry name" value="BIFUNCTIONAL LYCOPENE CYCLASE/PHYTOENE SYNTHASE"/>
    <property type="match status" value="1"/>
</dbReference>
<dbReference type="GO" id="GO:0051996">
    <property type="term" value="F:squalene synthase [NAD(P)H] activity"/>
    <property type="evidence" value="ECO:0007669"/>
    <property type="project" value="InterPro"/>
</dbReference>
<sequence>MTSDKPRTQPSLHQPTTDMLTHCRSLDAAYNYCRHIAQEHAKTFYLASLFLPKEQQRPIYAIYALLRTVDDVVDMAEEKLAAGLITRADISTMLDEWKHKLEACYAGTVARDPIMMAWHDTLQNYTIPIELPLDLMDGVAMDIEFKPFETFEELYVYCYKVASVVGLITAEVFGYSNKEALDHAIELGIAMQLTNILRDVGEDAANRQRIYLPLEDLRRFNYSPEELMQKKMNDNFIALMKFEIERARHYYTTSDKGIPMLQSRSRFGVALSSINYANILTAIEENHYDVFSKRAYRSFWQKISTLPTVWQKANGA</sequence>
<organism evidence="2">
    <name type="scientific">Chlorobium chlorochromatii (strain CaD3)</name>
    <dbReference type="NCBI Taxonomy" id="340177"/>
    <lineage>
        <taxon>Bacteria</taxon>
        <taxon>Pseudomonadati</taxon>
        <taxon>Chlorobiota</taxon>
        <taxon>Chlorobiia</taxon>
        <taxon>Chlorobiales</taxon>
        <taxon>Chlorobiaceae</taxon>
        <taxon>Chlorobium/Pelodictyon group</taxon>
        <taxon>Chlorobium</taxon>
    </lineage>
</organism>
<dbReference type="HOGENOM" id="CLU_037269_1_3_10"/>
<evidence type="ECO:0000313" key="2">
    <source>
        <dbReference type="EMBL" id="ABB28437.1"/>
    </source>
</evidence>
<dbReference type="InterPro" id="IPR033904">
    <property type="entry name" value="Trans_IPPS_HH"/>
</dbReference>
<keyword evidence="1" id="KW-0808">Transferase</keyword>
<protein>
    <submittedName>
        <fullName evidence="2">Phytoene desaturase</fullName>
    </submittedName>
</protein>
<accession>Q3ARD8</accession>
<dbReference type="SUPFAM" id="SSF48576">
    <property type="entry name" value="Terpenoid synthases"/>
    <property type="match status" value="1"/>
</dbReference>
<dbReference type="GO" id="GO:0016117">
    <property type="term" value="P:carotenoid biosynthetic process"/>
    <property type="evidence" value="ECO:0007669"/>
    <property type="project" value="UniProtKB-ARBA"/>
</dbReference>
<dbReference type="Pfam" id="PF00494">
    <property type="entry name" value="SQS_PSY"/>
    <property type="match status" value="1"/>
</dbReference>
<dbReference type="Gene3D" id="1.10.600.10">
    <property type="entry name" value="Farnesyl Diphosphate Synthase"/>
    <property type="match status" value="1"/>
</dbReference>
<reference evidence="2" key="1">
    <citation type="submission" date="2005-08" db="EMBL/GenBank/DDBJ databases">
        <title>Complete sequence of Chlorobium chlorochromatii CaD3.</title>
        <authorList>
            <person name="Copeland A."/>
            <person name="Lucas S."/>
            <person name="Lapidus A."/>
            <person name="Barry K."/>
            <person name="Detter J.C."/>
            <person name="Glavina T."/>
            <person name="Hammon N."/>
            <person name="Israni S."/>
            <person name="Pitluck S."/>
            <person name="Bryant D."/>
            <person name="Schmutz J."/>
            <person name="Larimer F."/>
            <person name="Land M."/>
            <person name="Kyrpides N."/>
            <person name="Ivanova N."/>
            <person name="Richardson P."/>
        </authorList>
    </citation>
    <scope>NUCLEOTIDE SEQUENCE [LARGE SCALE GENOMIC DNA]</scope>
    <source>
        <strain evidence="2">CaD3</strain>
    </source>
</reference>
<dbReference type="InterPro" id="IPR002060">
    <property type="entry name" value="Squ/phyt_synthse"/>
</dbReference>
<dbReference type="AlphaFoldDB" id="Q3ARD8"/>
<dbReference type="STRING" id="340177.Cag_1175"/>
<dbReference type="InterPro" id="IPR044843">
    <property type="entry name" value="Trans_IPPS_bact-type"/>
</dbReference>
<proteinExistence type="predicted"/>
<dbReference type="CDD" id="cd00683">
    <property type="entry name" value="Trans_IPPS_HH"/>
    <property type="match status" value="1"/>
</dbReference>
<dbReference type="SFLD" id="SFLDS00005">
    <property type="entry name" value="Isoprenoid_Synthase_Type_I"/>
    <property type="match status" value="1"/>
</dbReference>
<dbReference type="SFLD" id="SFLDG01212">
    <property type="entry name" value="Phytoene_synthase_like"/>
    <property type="match status" value="1"/>
</dbReference>
<dbReference type="SFLD" id="SFLDG01018">
    <property type="entry name" value="Squalene/Phytoene_Synthase_Lik"/>
    <property type="match status" value="1"/>
</dbReference>
<evidence type="ECO:0000256" key="1">
    <source>
        <dbReference type="ARBA" id="ARBA00022679"/>
    </source>
</evidence>
<dbReference type="EMBL" id="CP000108">
    <property type="protein sequence ID" value="ABB28437.1"/>
    <property type="molecule type" value="Genomic_DNA"/>
</dbReference>